<proteinExistence type="predicted"/>
<dbReference type="Proteomes" id="UP000295511">
    <property type="component" value="Unassembled WGS sequence"/>
</dbReference>
<comment type="caution">
    <text evidence="1">The sequence shown here is derived from an EMBL/GenBank/DDBJ whole genome shotgun (WGS) entry which is preliminary data.</text>
</comment>
<accession>A0A4R5KQ23</accession>
<name>A0A4R5KQ23_9MICC</name>
<keyword evidence="2" id="KW-1185">Reference proteome</keyword>
<dbReference type="AlphaFoldDB" id="A0A4R5KQ23"/>
<gene>
    <name evidence="1" type="ORF">E1809_07470</name>
</gene>
<evidence type="ECO:0000313" key="1">
    <source>
        <dbReference type="EMBL" id="TDF97839.1"/>
    </source>
</evidence>
<dbReference type="EMBL" id="SMRU01000007">
    <property type="protein sequence ID" value="TDF97839.1"/>
    <property type="molecule type" value="Genomic_DNA"/>
</dbReference>
<sequence>MTLDSATQWSDIVSAVHPDPNRYYEPESGTLDREVALRLSTILLEHTKSRDFMFFVWEGYSSLLDEVLATPTIVIGQQRVMHVRRGGPESALEPIDSPPNRLAMNWLPNDGAWFVGNEIYARSVFVAGTAAAVGAVLTEPALETYQVRPGSLMVPED</sequence>
<evidence type="ECO:0000313" key="2">
    <source>
        <dbReference type="Proteomes" id="UP000295511"/>
    </source>
</evidence>
<protein>
    <submittedName>
        <fullName evidence="1">Uncharacterized protein</fullName>
    </submittedName>
</protein>
<reference evidence="1 2" key="1">
    <citation type="submission" date="2019-03" db="EMBL/GenBank/DDBJ databases">
        <title>Whole genome sequence of Arthrobacter sp JH1-1.</title>
        <authorList>
            <person name="Trinh H.N."/>
        </authorList>
    </citation>
    <scope>NUCLEOTIDE SEQUENCE [LARGE SCALE GENOMIC DNA]</scope>
    <source>
        <strain evidence="1 2">JH1-1</strain>
    </source>
</reference>
<organism evidence="1 2">
    <name type="scientific">Arthrobacter terricola</name>
    <dbReference type="NCBI Taxonomy" id="2547396"/>
    <lineage>
        <taxon>Bacteria</taxon>
        <taxon>Bacillati</taxon>
        <taxon>Actinomycetota</taxon>
        <taxon>Actinomycetes</taxon>
        <taxon>Micrococcales</taxon>
        <taxon>Micrococcaceae</taxon>
        <taxon>Arthrobacter</taxon>
    </lineage>
</organism>